<evidence type="ECO:0000313" key="1">
    <source>
        <dbReference type="EMBL" id="CAE6469708.1"/>
    </source>
</evidence>
<dbReference type="AlphaFoldDB" id="A0A8H3C1W9"/>
<sequence length="715" mass="81423">MPLPVSGPCSTGSNYSSLISSTRDSTQKCLLQFSDRFLDPTDEISKWHEQQYSRLFRTIQYRKEKTGIGHEFTLLLLQREHGGGIDRYCRVERIGDPEHLAQVACIDGTIAEDYIQAISLSDPSSSSLMHNSDVVAEITFPLTFELRDVLAICYGISKHFRAKRYTLQQYNCYFFSWTIILALARACMSWDISPSILEHVDKIRGCMMQSIYNQGPLRFRSIAYIMSNKALAGHGNEVHPLDQAIKSLIYTPRFAESLAIALRGIFWPNRLQIALTEAMKGELKTLASESIALITVDGVQSGAINNPIMQDKRHLDFKYALGRLTHKAIFMALENTLRAFPQSLAALSPTCVLIKQRLGHEVWCKALMHCLRQPKRLFFPDFDDQEIPRRDLANPHAHQLIELPIRDLGFILPSVMLGLSARFMVTCGLTMGIFMKRVEYDFKAQNKPNKNVLQRMTLRVGITARSAALEIRAIPGYLSVSKHMVLFSIGAHVGRQMDPTVYELLEQLARNSELETTFVKSLYRALEVFDRGLQRLIEDDPEYEPSLSRPSITFCVNSMLNLMGYDIEAGWSLVLRQYFLDIMTEVAKRELEGLIGQANVEHMFQVRKVGNGLSRVDILDLCSSRGVAQLIKSVTLPQESPITSHNPDSWSYQDLQQYIRERITQLSKREINFASCLKHIPFAKHHEVCQKEIETTMEEIWQTSAQLIRAQLHNV</sequence>
<accession>A0A8H3C1W9</accession>
<protein>
    <submittedName>
        <fullName evidence="1">Uncharacterized protein</fullName>
    </submittedName>
</protein>
<gene>
    <name evidence="1" type="ORF">RDB_LOCUS173323</name>
</gene>
<reference evidence="1" key="1">
    <citation type="submission" date="2021-01" db="EMBL/GenBank/DDBJ databases">
        <authorList>
            <person name="Kaushik A."/>
        </authorList>
    </citation>
    <scope>NUCLEOTIDE SEQUENCE</scope>
    <source>
        <strain evidence="1">AG3-T5</strain>
    </source>
</reference>
<organism evidence="1 2">
    <name type="scientific">Rhizoctonia solani</name>
    <dbReference type="NCBI Taxonomy" id="456999"/>
    <lineage>
        <taxon>Eukaryota</taxon>
        <taxon>Fungi</taxon>
        <taxon>Dikarya</taxon>
        <taxon>Basidiomycota</taxon>
        <taxon>Agaricomycotina</taxon>
        <taxon>Agaricomycetes</taxon>
        <taxon>Cantharellales</taxon>
        <taxon>Ceratobasidiaceae</taxon>
        <taxon>Rhizoctonia</taxon>
    </lineage>
</organism>
<proteinExistence type="predicted"/>
<dbReference type="EMBL" id="CAJMWW010000391">
    <property type="protein sequence ID" value="CAE6469708.1"/>
    <property type="molecule type" value="Genomic_DNA"/>
</dbReference>
<comment type="caution">
    <text evidence="1">The sequence shown here is derived from an EMBL/GenBank/DDBJ whole genome shotgun (WGS) entry which is preliminary data.</text>
</comment>
<evidence type="ECO:0000313" key="2">
    <source>
        <dbReference type="Proteomes" id="UP000663841"/>
    </source>
</evidence>
<name>A0A8H3C1W9_9AGAM</name>
<dbReference type="Proteomes" id="UP000663841">
    <property type="component" value="Unassembled WGS sequence"/>
</dbReference>